<reference evidence="1 2" key="1">
    <citation type="submission" date="2021-06" db="EMBL/GenBank/DDBJ databases">
        <authorList>
            <person name="Palmer J.M."/>
        </authorList>
    </citation>
    <scope>NUCLEOTIDE SEQUENCE [LARGE SCALE GENOMIC DNA]</scope>
    <source>
        <strain evidence="2">if_2019</strain>
        <tissue evidence="1">Muscle</tissue>
    </source>
</reference>
<evidence type="ECO:0000313" key="2">
    <source>
        <dbReference type="Proteomes" id="UP001482620"/>
    </source>
</evidence>
<sequence>MTNLQCLSWFLFQYLHEQSHIIISENNRVTTKTSITSCGSVAGIGPVQSPLQFIFYSFREDQGLCNTDNNETEALSQYPHFHPCVPELRVPVDGFESVV</sequence>
<gene>
    <name evidence="1" type="ORF">ILYODFUR_038409</name>
</gene>
<name>A0ABV0VC19_9TELE</name>
<keyword evidence="2" id="KW-1185">Reference proteome</keyword>
<dbReference type="EMBL" id="JAHRIQ010102163">
    <property type="protein sequence ID" value="MEQ2254001.1"/>
    <property type="molecule type" value="Genomic_DNA"/>
</dbReference>
<dbReference type="Proteomes" id="UP001482620">
    <property type="component" value="Unassembled WGS sequence"/>
</dbReference>
<protein>
    <submittedName>
        <fullName evidence="1">Uncharacterized protein</fullName>
    </submittedName>
</protein>
<evidence type="ECO:0000313" key="1">
    <source>
        <dbReference type="EMBL" id="MEQ2254001.1"/>
    </source>
</evidence>
<proteinExistence type="predicted"/>
<organism evidence="1 2">
    <name type="scientific">Ilyodon furcidens</name>
    <name type="common">goldbreast splitfin</name>
    <dbReference type="NCBI Taxonomy" id="33524"/>
    <lineage>
        <taxon>Eukaryota</taxon>
        <taxon>Metazoa</taxon>
        <taxon>Chordata</taxon>
        <taxon>Craniata</taxon>
        <taxon>Vertebrata</taxon>
        <taxon>Euteleostomi</taxon>
        <taxon>Actinopterygii</taxon>
        <taxon>Neopterygii</taxon>
        <taxon>Teleostei</taxon>
        <taxon>Neoteleostei</taxon>
        <taxon>Acanthomorphata</taxon>
        <taxon>Ovalentaria</taxon>
        <taxon>Atherinomorphae</taxon>
        <taxon>Cyprinodontiformes</taxon>
        <taxon>Goodeidae</taxon>
        <taxon>Ilyodon</taxon>
    </lineage>
</organism>
<accession>A0ABV0VC19</accession>
<comment type="caution">
    <text evidence="1">The sequence shown here is derived from an EMBL/GenBank/DDBJ whole genome shotgun (WGS) entry which is preliminary data.</text>
</comment>